<evidence type="ECO:0000313" key="2">
    <source>
        <dbReference type="EMBL" id="MBB5792088.1"/>
    </source>
</evidence>
<keyword evidence="1" id="KW-0812">Transmembrane</keyword>
<dbReference type="RefSeq" id="WP_184979550.1">
    <property type="nucleotide sequence ID" value="NZ_JACHNE010000001.1"/>
</dbReference>
<evidence type="ECO:0000313" key="3">
    <source>
        <dbReference type="Proteomes" id="UP000590647"/>
    </source>
</evidence>
<sequence length="102" mass="10523">MTRPLAFVTAITIAAGVFFAGWALLGAREIKPERRIDSKTLFDLVKVSFAVVAGAGALVVAYRRQQIDKDGPSRSATLVMTSSTAAEGVRVAGAGYGPAPGG</sequence>
<evidence type="ECO:0000256" key="1">
    <source>
        <dbReference type="SAM" id="Phobius"/>
    </source>
</evidence>
<reference evidence="2 3" key="1">
    <citation type="submission" date="2020-08" db="EMBL/GenBank/DDBJ databases">
        <title>Sequencing the genomes of 1000 actinobacteria strains.</title>
        <authorList>
            <person name="Klenk H.-P."/>
        </authorList>
    </citation>
    <scope>NUCLEOTIDE SEQUENCE [LARGE SCALE GENOMIC DNA]</scope>
    <source>
        <strain evidence="2 3">DSM 40084</strain>
    </source>
</reference>
<dbReference type="Proteomes" id="UP000590647">
    <property type="component" value="Unassembled WGS sequence"/>
</dbReference>
<dbReference type="AlphaFoldDB" id="A0A7W9LQ41"/>
<keyword evidence="3" id="KW-1185">Reference proteome</keyword>
<name>A0A7W9LQ41_9ACTN</name>
<gene>
    <name evidence="2" type="ORF">HDA41_000052</name>
</gene>
<feature type="transmembrane region" description="Helical" evidence="1">
    <location>
        <begin position="6"/>
        <end position="28"/>
    </location>
</feature>
<dbReference type="EMBL" id="JACHNE010000001">
    <property type="protein sequence ID" value="MBB5792088.1"/>
    <property type="molecule type" value="Genomic_DNA"/>
</dbReference>
<keyword evidence="1" id="KW-0472">Membrane</keyword>
<keyword evidence="1" id="KW-1133">Transmembrane helix</keyword>
<comment type="caution">
    <text evidence="2">The sequence shown here is derived from an EMBL/GenBank/DDBJ whole genome shotgun (WGS) entry which is preliminary data.</text>
</comment>
<protein>
    <submittedName>
        <fullName evidence="2">Uncharacterized protein</fullName>
    </submittedName>
</protein>
<feature type="transmembrane region" description="Helical" evidence="1">
    <location>
        <begin position="40"/>
        <end position="62"/>
    </location>
</feature>
<accession>A0A7W9LQ41</accession>
<proteinExistence type="predicted"/>
<organism evidence="2 3">
    <name type="scientific">Streptomyces caelestis</name>
    <dbReference type="NCBI Taxonomy" id="36816"/>
    <lineage>
        <taxon>Bacteria</taxon>
        <taxon>Bacillati</taxon>
        <taxon>Actinomycetota</taxon>
        <taxon>Actinomycetes</taxon>
        <taxon>Kitasatosporales</taxon>
        <taxon>Streptomycetaceae</taxon>
        <taxon>Streptomyces</taxon>
    </lineage>
</organism>